<dbReference type="AlphaFoldDB" id="A0A420BG01"/>
<dbReference type="PANTHER" id="PTHR43280:SF27">
    <property type="entry name" value="TRANSCRIPTIONAL REGULATOR MTLR"/>
    <property type="match status" value="1"/>
</dbReference>
<evidence type="ECO:0000313" key="5">
    <source>
        <dbReference type="EMBL" id="RKE55654.1"/>
    </source>
</evidence>
<evidence type="ECO:0000313" key="6">
    <source>
        <dbReference type="Proteomes" id="UP000286246"/>
    </source>
</evidence>
<dbReference type="InterPro" id="IPR014710">
    <property type="entry name" value="RmlC-like_jellyroll"/>
</dbReference>
<evidence type="ECO:0000259" key="4">
    <source>
        <dbReference type="PROSITE" id="PS01124"/>
    </source>
</evidence>
<dbReference type="GO" id="GO:0003700">
    <property type="term" value="F:DNA-binding transcription factor activity"/>
    <property type="evidence" value="ECO:0007669"/>
    <property type="project" value="InterPro"/>
</dbReference>
<dbReference type="SUPFAM" id="SSF46689">
    <property type="entry name" value="Homeodomain-like"/>
    <property type="match status" value="2"/>
</dbReference>
<sequence length="288" mass="33334">MKPIFTKILEGSEIATFATKEVCQPFFSTEFHFHSACQMTYIVQSEGKRIIGDSIDSFSTDELTFVGPDLPHVWHNDSSNQDSTDLSRSMALYVEPKLLLEVLGQLFKTHKIEAFLTASKRGLLFRGETKQQLKHKLEQIVHLDYGFKKTILLLEIIELLITTDEYEYLSSPGYTHNYSSMDNEKIDRIFKFVFNNFTKEIPLDQVATLANMSKHSFCRYFKSRTQKTFVQFVNEVRISESCRLITENKLQITNIAFACGFNSLSNFNKIFKSIKGITPSRYRSHIQR</sequence>
<dbReference type="RefSeq" id="WP_120257419.1">
    <property type="nucleotide sequence ID" value="NZ_RAPY01000001.1"/>
</dbReference>
<dbReference type="Gene3D" id="1.10.10.60">
    <property type="entry name" value="Homeodomain-like"/>
    <property type="match status" value="2"/>
</dbReference>
<dbReference type="InterPro" id="IPR018062">
    <property type="entry name" value="HTH_AraC-typ_CS"/>
</dbReference>
<dbReference type="PANTHER" id="PTHR43280">
    <property type="entry name" value="ARAC-FAMILY TRANSCRIPTIONAL REGULATOR"/>
    <property type="match status" value="1"/>
</dbReference>
<reference evidence="5 6" key="1">
    <citation type="submission" date="2018-09" db="EMBL/GenBank/DDBJ databases">
        <title>Genomic Encyclopedia of Type Strains, Phase III (KMG-III): the genomes of soil and plant-associated and newly described type strains.</title>
        <authorList>
            <person name="Whitman W."/>
        </authorList>
    </citation>
    <scope>NUCLEOTIDE SEQUENCE [LARGE SCALE GENOMIC DNA]</scope>
    <source>
        <strain evidence="5 6">CECT 7938</strain>
    </source>
</reference>
<dbReference type="InterPro" id="IPR018060">
    <property type="entry name" value="HTH_AraC"/>
</dbReference>
<protein>
    <submittedName>
        <fullName evidence="5">AraC-like DNA-binding protein</fullName>
    </submittedName>
</protein>
<keyword evidence="3" id="KW-0804">Transcription</keyword>
<keyword evidence="1" id="KW-0805">Transcription regulation</keyword>
<dbReference type="PROSITE" id="PS01124">
    <property type="entry name" value="HTH_ARAC_FAMILY_2"/>
    <property type="match status" value="1"/>
</dbReference>
<keyword evidence="6" id="KW-1185">Reference proteome</keyword>
<evidence type="ECO:0000256" key="1">
    <source>
        <dbReference type="ARBA" id="ARBA00023015"/>
    </source>
</evidence>
<dbReference type="SMART" id="SM00342">
    <property type="entry name" value="HTH_ARAC"/>
    <property type="match status" value="1"/>
</dbReference>
<proteinExistence type="predicted"/>
<organism evidence="5 6">
    <name type="scientific">Sphingobacterium detergens</name>
    <dbReference type="NCBI Taxonomy" id="1145106"/>
    <lineage>
        <taxon>Bacteria</taxon>
        <taxon>Pseudomonadati</taxon>
        <taxon>Bacteroidota</taxon>
        <taxon>Sphingobacteriia</taxon>
        <taxon>Sphingobacteriales</taxon>
        <taxon>Sphingobacteriaceae</taxon>
        <taxon>Sphingobacterium</taxon>
    </lineage>
</organism>
<gene>
    <name evidence="5" type="ORF">DFQ12_0490</name>
</gene>
<evidence type="ECO:0000256" key="3">
    <source>
        <dbReference type="ARBA" id="ARBA00023163"/>
    </source>
</evidence>
<accession>A0A420BG01</accession>
<dbReference type="Gene3D" id="2.60.120.10">
    <property type="entry name" value="Jelly Rolls"/>
    <property type="match status" value="1"/>
</dbReference>
<dbReference type="InterPro" id="IPR009057">
    <property type="entry name" value="Homeodomain-like_sf"/>
</dbReference>
<dbReference type="Proteomes" id="UP000286246">
    <property type="component" value="Unassembled WGS sequence"/>
</dbReference>
<comment type="caution">
    <text evidence="5">The sequence shown here is derived from an EMBL/GenBank/DDBJ whole genome shotgun (WGS) entry which is preliminary data.</text>
</comment>
<dbReference type="PROSITE" id="PS00041">
    <property type="entry name" value="HTH_ARAC_FAMILY_1"/>
    <property type="match status" value="1"/>
</dbReference>
<evidence type="ECO:0000256" key="2">
    <source>
        <dbReference type="ARBA" id="ARBA00023125"/>
    </source>
</evidence>
<dbReference type="Pfam" id="PF12833">
    <property type="entry name" value="HTH_18"/>
    <property type="match status" value="1"/>
</dbReference>
<dbReference type="PRINTS" id="PR00032">
    <property type="entry name" value="HTHARAC"/>
</dbReference>
<dbReference type="GO" id="GO:0043565">
    <property type="term" value="F:sequence-specific DNA binding"/>
    <property type="evidence" value="ECO:0007669"/>
    <property type="project" value="InterPro"/>
</dbReference>
<dbReference type="InterPro" id="IPR020449">
    <property type="entry name" value="Tscrpt_reg_AraC-type_HTH"/>
</dbReference>
<feature type="domain" description="HTH araC/xylS-type" evidence="4">
    <location>
        <begin position="187"/>
        <end position="285"/>
    </location>
</feature>
<dbReference type="EMBL" id="RAPY01000001">
    <property type="protein sequence ID" value="RKE55654.1"/>
    <property type="molecule type" value="Genomic_DNA"/>
</dbReference>
<dbReference type="OrthoDB" id="9787988at2"/>
<name>A0A420BG01_SPHD1</name>
<keyword evidence="2 5" id="KW-0238">DNA-binding</keyword>